<dbReference type="Proteomes" id="UP000288943">
    <property type="component" value="Chromosome"/>
</dbReference>
<protein>
    <recommendedName>
        <fullName evidence="3">Cell wall hydrolase</fullName>
    </recommendedName>
</protein>
<dbReference type="KEGG" id="pchi:PC41400_07700"/>
<sequence>MGLGINRAWANRSDFKGLRTIPQMIYQPHAFEAVQRLIPLPESPVADKPLACRPINGERSWPGDCPLTRYNQPLVGRYKLHCFYEPTAKECENG</sequence>
<dbReference type="EMBL" id="CP026520">
    <property type="protein sequence ID" value="QAV17552.1"/>
    <property type="molecule type" value="Genomic_DNA"/>
</dbReference>
<evidence type="ECO:0000313" key="2">
    <source>
        <dbReference type="Proteomes" id="UP000288943"/>
    </source>
</evidence>
<proteinExistence type="predicted"/>
<evidence type="ECO:0008006" key="3">
    <source>
        <dbReference type="Google" id="ProtNLM"/>
    </source>
</evidence>
<name>A0A410WT89_9BACL</name>
<reference evidence="1 2" key="1">
    <citation type="submission" date="2018-01" db="EMBL/GenBank/DDBJ databases">
        <title>The whole genome sequencing and assembly of Paenibacillus chitinolyticus KCCM 41400 strain.</title>
        <authorList>
            <person name="Kim J.-Y."/>
            <person name="Park M.-K."/>
            <person name="Lee Y.-J."/>
            <person name="Yi H."/>
            <person name="Bahn Y.-S."/>
            <person name="Kim J.F."/>
            <person name="Lee D.-W."/>
        </authorList>
    </citation>
    <scope>NUCLEOTIDE SEQUENCE [LARGE SCALE GENOMIC DNA]</scope>
    <source>
        <strain evidence="1 2">KCCM 41400</strain>
    </source>
</reference>
<evidence type="ECO:0000313" key="1">
    <source>
        <dbReference type="EMBL" id="QAV17552.1"/>
    </source>
</evidence>
<gene>
    <name evidence="1" type="ORF">PC41400_07700</name>
</gene>
<accession>A0A410WT89</accession>
<dbReference type="AlphaFoldDB" id="A0A410WT89"/>
<organism evidence="1 2">
    <name type="scientific">Paenibacillus chitinolyticus</name>
    <dbReference type="NCBI Taxonomy" id="79263"/>
    <lineage>
        <taxon>Bacteria</taxon>
        <taxon>Bacillati</taxon>
        <taxon>Bacillota</taxon>
        <taxon>Bacilli</taxon>
        <taxon>Bacillales</taxon>
        <taxon>Paenibacillaceae</taxon>
        <taxon>Paenibacillus</taxon>
    </lineage>
</organism>